<dbReference type="AlphaFoldDB" id="A0A9J5YXR8"/>
<dbReference type="EMBL" id="JACXVP010000005">
    <property type="protein sequence ID" value="KAG5604608.1"/>
    <property type="molecule type" value="Genomic_DNA"/>
</dbReference>
<evidence type="ECO:0000313" key="2">
    <source>
        <dbReference type="EMBL" id="KAG5604608.1"/>
    </source>
</evidence>
<evidence type="ECO:0000256" key="1">
    <source>
        <dbReference type="ARBA" id="ARBA00023054"/>
    </source>
</evidence>
<keyword evidence="3" id="KW-1185">Reference proteome</keyword>
<sequence length="72" mass="8310">MNYGGIQILIKSTFKEGINCPIVVNLSDERFMNAREENLGIVEGNLAYNKLLFTYYPKSKEMTYLNQETINI</sequence>
<proteinExistence type="predicted"/>
<dbReference type="Pfam" id="PF01107">
    <property type="entry name" value="MP"/>
    <property type="match status" value="1"/>
</dbReference>
<gene>
    <name evidence="2" type="ORF">H5410_026100</name>
</gene>
<dbReference type="InterPro" id="IPR028919">
    <property type="entry name" value="Viral_movement"/>
</dbReference>
<evidence type="ECO:0000313" key="3">
    <source>
        <dbReference type="Proteomes" id="UP000824120"/>
    </source>
</evidence>
<keyword evidence="1" id="KW-0175">Coiled coil</keyword>
<dbReference type="Proteomes" id="UP000824120">
    <property type="component" value="Chromosome 5"/>
</dbReference>
<accession>A0A9J5YXR8</accession>
<comment type="caution">
    <text evidence="2">The sequence shown here is derived from an EMBL/GenBank/DDBJ whole genome shotgun (WGS) entry which is preliminary data.</text>
</comment>
<reference evidence="2 3" key="1">
    <citation type="submission" date="2020-09" db="EMBL/GenBank/DDBJ databases">
        <title>De no assembly of potato wild relative species, Solanum commersonii.</title>
        <authorList>
            <person name="Cho K."/>
        </authorList>
    </citation>
    <scope>NUCLEOTIDE SEQUENCE [LARGE SCALE GENOMIC DNA]</scope>
    <source>
        <strain evidence="2">LZ3.2</strain>
        <tissue evidence="2">Leaf</tissue>
    </source>
</reference>
<dbReference type="InterPro" id="IPR051596">
    <property type="entry name" value="Caulimoviridae_Movement"/>
</dbReference>
<name>A0A9J5YXR8_SOLCO</name>
<dbReference type="PANTHER" id="PTHR47599:SF3">
    <property type="entry name" value="CELL-TO-CELL MOVEMENT PROTEIN"/>
    <property type="match status" value="1"/>
</dbReference>
<protein>
    <submittedName>
        <fullName evidence="2">Uncharacterized protein</fullName>
    </submittedName>
</protein>
<dbReference type="OrthoDB" id="1720991at2759"/>
<organism evidence="2 3">
    <name type="scientific">Solanum commersonii</name>
    <name type="common">Commerson's wild potato</name>
    <name type="synonym">Commerson's nightshade</name>
    <dbReference type="NCBI Taxonomy" id="4109"/>
    <lineage>
        <taxon>Eukaryota</taxon>
        <taxon>Viridiplantae</taxon>
        <taxon>Streptophyta</taxon>
        <taxon>Embryophyta</taxon>
        <taxon>Tracheophyta</taxon>
        <taxon>Spermatophyta</taxon>
        <taxon>Magnoliopsida</taxon>
        <taxon>eudicotyledons</taxon>
        <taxon>Gunneridae</taxon>
        <taxon>Pentapetalae</taxon>
        <taxon>asterids</taxon>
        <taxon>lamiids</taxon>
        <taxon>Solanales</taxon>
        <taxon>Solanaceae</taxon>
        <taxon>Solanoideae</taxon>
        <taxon>Solaneae</taxon>
        <taxon>Solanum</taxon>
    </lineage>
</organism>
<dbReference type="PANTHER" id="PTHR47599">
    <property type="entry name" value="CELL-TO-CELL MOVEMENT PROTEIN"/>
    <property type="match status" value="1"/>
</dbReference>